<dbReference type="InterPro" id="IPR010090">
    <property type="entry name" value="Phage_tape_meas"/>
</dbReference>
<keyword evidence="1" id="KW-1133">Transmembrane helix</keyword>
<dbReference type="Pfam" id="PF10145">
    <property type="entry name" value="PhageMin_Tail"/>
    <property type="match status" value="1"/>
</dbReference>
<evidence type="ECO:0000259" key="2">
    <source>
        <dbReference type="Pfam" id="PF10145"/>
    </source>
</evidence>
<keyword evidence="1" id="KW-0472">Membrane</keyword>
<feature type="transmembrane region" description="Helical" evidence="1">
    <location>
        <begin position="579"/>
        <end position="597"/>
    </location>
</feature>
<feature type="transmembrane region" description="Helical" evidence="1">
    <location>
        <begin position="513"/>
        <end position="533"/>
    </location>
</feature>
<comment type="caution">
    <text evidence="3">The sequence shown here is derived from an EMBL/GenBank/DDBJ whole genome shotgun (WGS) entry which is preliminary data.</text>
</comment>
<feature type="transmembrane region" description="Helical" evidence="1">
    <location>
        <begin position="410"/>
        <end position="429"/>
    </location>
</feature>
<name>A0ABN0HB16_9LEPT</name>
<organism evidence="3 4">
    <name type="scientific">Leptospira licerasiae str. MMD4847</name>
    <dbReference type="NCBI Taxonomy" id="1049971"/>
    <lineage>
        <taxon>Bacteria</taxon>
        <taxon>Pseudomonadati</taxon>
        <taxon>Spirochaetota</taxon>
        <taxon>Spirochaetia</taxon>
        <taxon>Leptospirales</taxon>
        <taxon>Leptospiraceae</taxon>
        <taxon>Leptospira</taxon>
    </lineage>
</organism>
<evidence type="ECO:0000313" key="4">
    <source>
        <dbReference type="Proteomes" id="UP000018720"/>
    </source>
</evidence>
<dbReference type="EMBL" id="AHOM02000004">
    <property type="protein sequence ID" value="EJZ42809.1"/>
    <property type="molecule type" value="Genomic_DNA"/>
</dbReference>
<protein>
    <submittedName>
        <fullName evidence="3">Tail tape measure protein, TIGR01760 family</fullName>
    </submittedName>
</protein>
<evidence type="ECO:0000313" key="3">
    <source>
        <dbReference type="EMBL" id="EJZ42809.1"/>
    </source>
</evidence>
<gene>
    <name evidence="3" type="ORF">LEP1GSC178_3609</name>
</gene>
<accession>A0ABN0HB16</accession>
<feature type="transmembrane region" description="Helical" evidence="1">
    <location>
        <begin position="540"/>
        <end position="559"/>
    </location>
</feature>
<keyword evidence="1" id="KW-0812">Transmembrane</keyword>
<reference evidence="3 4" key="1">
    <citation type="submission" date="2012-08" db="EMBL/GenBank/DDBJ databases">
        <authorList>
            <person name="Harkins D.M."/>
            <person name="Durkin A.S."/>
            <person name="Selengut J.D."/>
            <person name="Sanka R."/>
            <person name="DePew J."/>
            <person name="Purushe J."/>
            <person name="Matthias M.A."/>
            <person name="Vinetz J.M."/>
            <person name="Sutton G.G."/>
            <person name="Nelson W.C."/>
            <person name="Fouts D.E."/>
        </authorList>
    </citation>
    <scope>NUCLEOTIDE SEQUENCE [LARGE SCALE GENOMIC DNA]</scope>
    <source>
        <strain evidence="3 4">MMD4847</strain>
    </source>
</reference>
<proteinExistence type="predicted"/>
<feature type="domain" description="Phage tail tape measure protein" evidence="2">
    <location>
        <begin position="102"/>
        <end position="283"/>
    </location>
</feature>
<dbReference type="RefSeq" id="WP_008590230.1">
    <property type="nucleotide sequence ID" value="NZ_AHOM02000004.1"/>
</dbReference>
<dbReference type="Proteomes" id="UP000018720">
    <property type="component" value="Unassembled WGS sequence"/>
</dbReference>
<keyword evidence="4" id="KW-1185">Reference proteome</keyword>
<dbReference type="NCBIfam" id="TIGR01760">
    <property type="entry name" value="tape_meas_TP901"/>
    <property type="match status" value="1"/>
</dbReference>
<feature type="transmembrane region" description="Helical" evidence="1">
    <location>
        <begin position="478"/>
        <end position="501"/>
    </location>
</feature>
<sequence>MDAFELGVVLSLKDYVSGRLGEIEGRWKSLRKSMDDTSASAQLFDRSMGLAKAGQRMLEYGSAGLYFSKSLIDAGREAGKLEKNIESLGVSREEVTKISSEVRGMTGDLGIAQETFLSGIYDIKSAVSSLNPAELSSVAKALGQAAIATKGDFAGLADLFGTTHAQFKKMYNESDAAFALRFSNTLSISVQKFKTDGAKMQAAIQSLGATAAGMGVTLEEQMSVLGLLQNTMQPGVAGTSYRAFLSTAGEGFQKLGLNAKNAQGQIKTMPALLEELNKKYSKSFIVDQATGNKVLKLDARNEIKKALGSEEAVAAVENLIPKIGELKTSISEIKDANLSGTADALNKMAGTNLEDLDSQIGRAESGWKALKASLSEPIRNGALLSVTKGFADMLSGVTRLLDANPTLKQFVSYLVFGGSVVLFLGGSFLTLVGVIGMYTAVTNSAAAATLFNTAATVKNWIAKVANKTATIALTVAEYALIGIVGLATYSWMALSFVYGIVTSKTKALAAWQAIQAGATKALTFATTLLNAAFWANPITWVVAGILLAVGVVAAAIYYWDEWTSAVSKAWNENKNLVSAILLLTGPIGWTIAALVKIKDNWGSIVGWIGKAVSAVKEFFGMGGDKVTVGTTKDQKITVPTPASPSVSATNTVFDSLGMSGKDRMLTQTGGAKLDLKKDAQYSKALELPKFDSSGLANSPLSGIPGGMGAQAIQITIKSLVDKVTFQNNSSGYRESGLFIGNLFEDAIRKSAEKGNPLSPGFGFPVGG</sequence>
<evidence type="ECO:0000256" key="1">
    <source>
        <dbReference type="SAM" id="Phobius"/>
    </source>
</evidence>